<feature type="transmembrane region" description="Helical" evidence="1">
    <location>
        <begin position="57"/>
        <end position="81"/>
    </location>
</feature>
<keyword evidence="1" id="KW-0812">Transmembrane</keyword>
<organism evidence="2 3">
    <name type="scientific">Coemansia javaensis</name>
    <dbReference type="NCBI Taxonomy" id="2761396"/>
    <lineage>
        <taxon>Eukaryota</taxon>
        <taxon>Fungi</taxon>
        <taxon>Fungi incertae sedis</taxon>
        <taxon>Zoopagomycota</taxon>
        <taxon>Kickxellomycotina</taxon>
        <taxon>Kickxellomycetes</taxon>
        <taxon>Kickxellales</taxon>
        <taxon>Kickxellaceae</taxon>
        <taxon>Coemansia</taxon>
    </lineage>
</organism>
<dbReference type="EMBL" id="JANBUL010000014">
    <property type="protein sequence ID" value="KAJ2785190.1"/>
    <property type="molecule type" value="Genomic_DNA"/>
</dbReference>
<keyword evidence="3" id="KW-1185">Reference proteome</keyword>
<evidence type="ECO:0000313" key="2">
    <source>
        <dbReference type="EMBL" id="KAJ2785190.1"/>
    </source>
</evidence>
<dbReference type="AlphaFoldDB" id="A0A9W8HHJ0"/>
<accession>A0A9W8HHJ0</accession>
<comment type="caution">
    <text evidence="2">The sequence shown here is derived from an EMBL/GenBank/DDBJ whole genome shotgun (WGS) entry which is preliminary data.</text>
</comment>
<feature type="transmembrane region" description="Helical" evidence="1">
    <location>
        <begin position="137"/>
        <end position="159"/>
    </location>
</feature>
<evidence type="ECO:0000313" key="3">
    <source>
        <dbReference type="Proteomes" id="UP001140217"/>
    </source>
</evidence>
<name>A0A9W8HHJ0_9FUNG</name>
<keyword evidence="1" id="KW-1133">Transmembrane helix</keyword>
<dbReference type="Proteomes" id="UP001140217">
    <property type="component" value="Unassembled WGS sequence"/>
</dbReference>
<dbReference type="OrthoDB" id="5568104at2759"/>
<gene>
    <name evidence="2" type="ORF">H4R18_000641</name>
</gene>
<keyword evidence="1" id="KW-0472">Membrane</keyword>
<reference evidence="2" key="1">
    <citation type="submission" date="2022-07" db="EMBL/GenBank/DDBJ databases">
        <title>Phylogenomic reconstructions and comparative analyses of Kickxellomycotina fungi.</title>
        <authorList>
            <person name="Reynolds N.K."/>
            <person name="Stajich J.E."/>
            <person name="Barry K."/>
            <person name="Grigoriev I.V."/>
            <person name="Crous P."/>
            <person name="Smith M.E."/>
        </authorList>
    </citation>
    <scope>NUCLEOTIDE SEQUENCE</scope>
    <source>
        <strain evidence="2">NBRC 105414</strain>
    </source>
</reference>
<feature type="transmembrane region" description="Helical" evidence="1">
    <location>
        <begin position="20"/>
        <end position="45"/>
    </location>
</feature>
<protein>
    <submittedName>
        <fullName evidence="2">Uncharacterized protein</fullName>
    </submittedName>
</protein>
<feature type="transmembrane region" description="Helical" evidence="1">
    <location>
        <begin position="87"/>
        <end position="105"/>
    </location>
</feature>
<evidence type="ECO:0000256" key="1">
    <source>
        <dbReference type="SAM" id="Phobius"/>
    </source>
</evidence>
<sequence>MPEPDQTKPPKHLEGPFGKALTALVFAETLTITVLLSTYITTWLGEFEYNAQIAKHVVVLFWVTMVGWTYNFPGIFMSFWRYPDEEAYSHFIIGLVYVFSGCILFSDSILDLLYRGNIGATYTVQGTRTLPRLDPAALFKAAISIYSCITATGIFFWGWASFKLVGGNAAPAAS</sequence>
<proteinExistence type="predicted"/>